<gene>
    <name evidence="6" type="ORF">Cci01nite_33750</name>
</gene>
<accession>A0A8J3KDX4</accession>
<feature type="DNA-binding region" description="H-T-H motif" evidence="4">
    <location>
        <begin position="33"/>
        <end position="52"/>
    </location>
</feature>
<evidence type="ECO:0000313" key="6">
    <source>
        <dbReference type="EMBL" id="GIF98281.1"/>
    </source>
</evidence>
<dbReference type="SUPFAM" id="SSF46689">
    <property type="entry name" value="Homeodomain-like"/>
    <property type="match status" value="1"/>
</dbReference>
<keyword evidence="7" id="KW-1185">Reference proteome</keyword>
<evidence type="ECO:0000256" key="3">
    <source>
        <dbReference type="ARBA" id="ARBA00023163"/>
    </source>
</evidence>
<evidence type="ECO:0000259" key="5">
    <source>
        <dbReference type="PROSITE" id="PS50977"/>
    </source>
</evidence>
<organism evidence="6 7">
    <name type="scientific">Catellatospora citrea</name>
    <dbReference type="NCBI Taxonomy" id="53366"/>
    <lineage>
        <taxon>Bacteria</taxon>
        <taxon>Bacillati</taxon>
        <taxon>Actinomycetota</taxon>
        <taxon>Actinomycetes</taxon>
        <taxon>Micromonosporales</taxon>
        <taxon>Micromonosporaceae</taxon>
        <taxon>Catellatospora</taxon>
    </lineage>
</organism>
<dbReference type="InterPro" id="IPR009057">
    <property type="entry name" value="Homeodomain-like_sf"/>
</dbReference>
<dbReference type="InterPro" id="IPR001647">
    <property type="entry name" value="HTH_TetR"/>
</dbReference>
<evidence type="ECO:0000256" key="2">
    <source>
        <dbReference type="ARBA" id="ARBA00023125"/>
    </source>
</evidence>
<evidence type="ECO:0000256" key="1">
    <source>
        <dbReference type="ARBA" id="ARBA00023015"/>
    </source>
</evidence>
<proteinExistence type="predicted"/>
<evidence type="ECO:0000313" key="7">
    <source>
        <dbReference type="Proteomes" id="UP000659904"/>
    </source>
</evidence>
<protein>
    <submittedName>
        <fullName evidence="6">TetR family transcriptional regulator</fullName>
    </submittedName>
</protein>
<dbReference type="Proteomes" id="UP000659904">
    <property type="component" value="Unassembled WGS sequence"/>
</dbReference>
<dbReference type="Pfam" id="PF00440">
    <property type="entry name" value="TetR_N"/>
    <property type="match status" value="1"/>
</dbReference>
<dbReference type="GO" id="GO:0003700">
    <property type="term" value="F:DNA-binding transcription factor activity"/>
    <property type="evidence" value="ECO:0007669"/>
    <property type="project" value="TreeGrafter"/>
</dbReference>
<feature type="domain" description="HTH tetR-type" evidence="5">
    <location>
        <begin position="10"/>
        <end position="70"/>
    </location>
</feature>
<keyword evidence="3" id="KW-0804">Transcription</keyword>
<keyword evidence="1" id="KW-0805">Transcription regulation</keyword>
<sequence length="190" mass="20954">MDTVPPRRRRAGREQLLAAALRLFLRDGIQATSLQDIANASGVTKAGLYYHYKTKDEIVLDVLKPLLDALPAVTRRAEAHRTHAAQVDEVLGGLIEIALDERAGFAVLVNDPYLTQLLSQQPSMRQWWDDTAALLLGPDPDDQTRIGLAMFINGLPGASRDPAMAPLDDRSRRSHLLECGRRLLRPATGT</sequence>
<dbReference type="Gene3D" id="1.10.357.10">
    <property type="entry name" value="Tetracycline Repressor, domain 2"/>
    <property type="match status" value="1"/>
</dbReference>
<keyword evidence="2 4" id="KW-0238">DNA-binding</keyword>
<dbReference type="EMBL" id="BONH01000014">
    <property type="protein sequence ID" value="GIF98281.1"/>
    <property type="molecule type" value="Genomic_DNA"/>
</dbReference>
<evidence type="ECO:0000256" key="4">
    <source>
        <dbReference type="PROSITE-ProRule" id="PRU00335"/>
    </source>
</evidence>
<dbReference type="PANTHER" id="PTHR30055">
    <property type="entry name" value="HTH-TYPE TRANSCRIPTIONAL REGULATOR RUTR"/>
    <property type="match status" value="1"/>
</dbReference>
<dbReference type="AlphaFoldDB" id="A0A8J3KDX4"/>
<dbReference type="GO" id="GO:0000976">
    <property type="term" value="F:transcription cis-regulatory region binding"/>
    <property type="evidence" value="ECO:0007669"/>
    <property type="project" value="TreeGrafter"/>
</dbReference>
<dbReference type="InterPro" id="IPR050109">
    <property type="entry name" value="HTH-type_TetR-like_transc_reg"/>
</dbReference>
<dbReference type="PRINTS" id="PR00455">
    <property type="entry name" value="HTHTETR"/>
</dbReference>
<dbReference type="PROSITE" id="PS50977">
    <property type="entry name" value="HTH_TETR_2"/>
    <property type="match status" value="1"/>
</dbReference>
<dbReference type="PANTHER" id="PTHR30055:SF234">
    <property type="entry name" value="HTH-TYPE TRANSCRIPTIONAL REGULATOR BETI"/>
    <property type="match status" value="1"/>
</dbReference>
<name>A0A8J3KDX4_9ACTN</name>
<comment type="caution">
    <text evidence="6">The sequence shown here is derived from an EMBL/GenBank/DDBJ whole genome shotgun (WGS) entry which is preliminary data.</text>
</comment>
<reference evidence="6 7" key="1">
    <citation type="submission" date="2021-01" db="EMBL/GenBank/DDBJ databases">
        <title>Whole genome shotgun sequence of Catellatospora citrea NBRC 14495.</title>
        <authorList>
            <person name="Komaki H."/>
            <person name="Tamura T."/>
        </authorList>
    </citation>
    <scope>NUCLEOTIDE SEQUENCE [LARGE SCALE GENOMIC DNA]</scope>
    <source>
        <strain evidence="6 7">NBRC 14495</strain>
    </source>
</reference>